<dbReference type="SUPFAM" id="SSF53850">
    <property type="entry name" value="Periplasmic binding protein-like II"/>
    <property type="match status" value="1"/>
</dbReference>
<dbReference type="PANTHER" id="PTHR30419">
    <property type="entry name" value="HTH-TYPE TRANSCRIPTIONAL REGULATOR YBHD"/>
    <property type="match status" value="1"/>
</dbReference>
<dbReference type="SUPFAM" id="SSF46785">
    <property type="entry name" value="Winged helix' DNA-binding domain"/>
    <property type="match status" value="1"/>
</dbReference>
<dbReference type="InterPro" id="IPR000847">
    <property type="entry name" value="LysR_HTH_N"/>
</dbReference>
<proteinExistence type="inferred from homology"/>
<dbReference type="InterPro" id="IPR036390">
    <property type="entry name" value="WH_DNA-bd_sf"/>
</dbReference>
<dbReference type="Pfam" id="PF00126">
    <property type="entry name" value="HTH_1"/>
    <property type="match status" value="1"/>
</dbReference>
<evidence type="ECO:0000313" key="6">
    <source>
        <dbReference type="EMBL" id="PRC91786.1"/>
    </source>
</evidence>
<dbReference type="GO" id="GO:0005829">
    <property type="term" value="C:cytosol"/>
    <property type="evidence" value="ECO:0007669"/>
    <property type="project" value="TreeGrafter"/>
</dbReference>
<name>A0A2S9GVV3_9BURK</name>
<dbReference type="Pfam" id="PF03466">
    <property type="entry name" value="LysR_substrate"/>
    <property type="match status" value="1"/>
</dbReference>
<evidence type="ECO:0000313" key="7">
    <source>
        <dbReference type="Proteomes" id="UP000237839"/>
    </source>
</evidence>
<dbReference type="PROSITE" id="PS50931">
    <property type="entry name" value="HTH_LYSR"/>
    <property type="match status" value="1"/>
</dbReference>
<keyword evidence="3" id="KW-0238">DNA-binding</keyword>
<gene>
    <name evidence="6" type="ORF">S2091_3541</name>
</gene>
<organism evidence="6 7">
    <name type="scientific">Solimicrobium silvestre</name>
    <dbReference type="NCBI Taxonomy" id="2099400"/>
    <lineage>
        <taxon>Bacteria</taxon>
        <taxon>Pseudomonadati</taxon>
        <taxon>Pseudomonadota</taxon>
        <taxon>Betaproteobacteria</taxon>
        <taxon>Burkholderiales</taxon>
        <taxon>Oxalobacteraceae</taxon>
        <taxon>Solimicrobium</taxon>
    </lineage>
</organism>
<evidence type="ECO:0000256" key="1">
    <source>
        <dbReference type="ARBA" id="ARBA00009437"/>
    </source>
</evidence>
<reference evidence="6 7" key="1">
    <citation type="submission" date="2018-02" db="EMBL/GenBank/DDBJ databases">
        <title>Solimicrobium silvestre gen. nov., sp. nov., isolated from alpine forest soil.</title>
        <authorList>
            <person name="Margesin R."/>
            <person name="Albuquerque L."/>
            <person name="Zhang D.-C."/>
            <person name="Froufe H.J.C."/>
            <person name="Severino R."/>
            <person name="Roxo I."/>
            <person name="Egas C."/>
            <person name="Da Costa M.S."/>
        </authorList>
    </citation>
    <scope>NUCLEOTIDE SEQUENCE [LARGE SCALE GENOMIC DNA]</scope>
    <source>
        <strain evidence="6 7">S20-91</strain>
    </source>
</reference>
<dbReference type="OrthoDB" id="5671700at2"/>
<keyword evidence="2" id="KW-0805">Transcription regulation</keyword>
<evidence type="ECO:0000256" key="4">
    <source>
        <dbReference type="ARBA" id="ARBA00023163"/>
    </source>
</evidence>
<dbReference type="NCBIfam" id="NF008416">
    <property type="entry name" value="PRK11242.1"/>
    <property type="match status" value="1"/>
</dbReference>
<dbReference type="Gene3D" id="1.10.10.10">
    <property type="entry name" value="Winged helix-like DNA-binding domain superfamily/Winged helix DNA-binding domain"/>
    <property type="match status" value="1"/>
</dbReference>
<keyword evidence="4" id="KW-0804">Transcription</keyword>
<evidence type="ECO:0000259" key="5">
    <source>
        <dbReference type="PROSITE" id="PS50931"/>
    </source>
</evidence>
<dbReference type="GO" id="GO:0003700">
    <property type="term" value="F:DNA-binding transcription factor activity"/>
    <property type="evidence" value="ECO:0007669"/>
    <property type="project" value="InterPro"/>
</dbReference>
<dbReference type="GO" id="GO:0003677">
    <property type="term" value="F:DNA binding"/>
    <property type="evidence" value="ECO:0007669"/>
    <property type="project" value="UniProtKB-KW"/>
</dbReference>
<dbReference type="RefSeq" id="WP_105533290.1">
    <property type="nucleotide sequence ID" value="NZ_PUGF01000019.1"/>
</dbReference>
<dbReference type="FunFam" id="1.10.10.10:FF:000001">
    <property type="entry name" value="LysR family transcriptional regulator"/>
    <property type="match status" value="1"/>
</dbReference>
<dbReference type="EMBL" id="PUGF01000019">
    <property type="protein sequence ID" value="PRC91786.1"/>
    <property type="molecule type" value="Genomic_DNA"/>
</dbReference>
<dbReference type="PRINTS" id="PR00039">
    <property type="entry name" value="HTHLYSR"/>
</dbReference>
<comment type="similarity">
    <text evidence="1">Belongs to the LysR transcriptional regulatory family.</text>
</comment>
<dbReference type="InterPro" id="IPR005119">
    <property type="entry name" value="LysR_subst-bd"/>
</dbReference>
<feature type="domain" description="HTH lysR-type" evidence="5">
    <location>
        <begin position="1"/>
        <end position="58"/>
    </location>
</feature>
<evidence type="ECO:0000256" key="3">
    <source>
        <dbReference type="ARBA" id="ARBA00023125"/>
    </source>
</evidence>
<keyword evidence="7" id="KW-1185">Reference proteome</keyword>
<accession>A0A2S9GVV3</accession>
<dbReference type="Gene3D" id="3.40.190.290">
    <property type="match status" value="1"/>
</dbReference>
<dbReference type="Proteomes" id="UP000237839">
    <property type="component" value="Unassembled WGS sequence"/>
</dbReference>
<comment type="caution">
    <text evidence="6">The sequence shown here is derived from an EMBL/GenBank/DDBJ whole genome shotgun (WGS) entry which is preliminary data.</text>
</comment>
<dbReference type="AlphaFoldDB" id="A0A2S9GVV3"/>
<dbReference type="InterPro" id="IPR050950">
    <property type="entry name" value="HTH-type_LysR_regulators"/>
</dbReference>
<evidence type="ECO:0000256" key="2">
    <source>
        <dbReference type="ARBA" id="ARBA00023015"/>
    </source>
</evidence>
<protein>
    <submittedName>
        <fullName evidence="6">Transcriptional regulator</fullName>
    </submittedName>
</protein>
<dbReference type="InterPro" id="IPR036388">
    <property type="entry name" value="WH-like_DNA-bd_sf"/>
</dbReference>
<sequence length="298" mass="33313">MILRHIRYLLAVVEHGNFTRAAESLYVSQPTLSQQIKQLEEQLGVQLLDRSGRLVRATDAGEAYLNFARKALRELDAGQRAIHDVGDLTRGTLRLAMTPTLTSYLVGPLIAEFTTRHPGIRLHINEMPLDTIETALLDDQVDLGIAFSQVRSPEIDCRILFDEKLSVVVGKQHPFAQRSAPITANELEQELLALLTPNFATRNYVDAYFQQQGISPNIVIEANTINAIVEIVRRGNIATILPDALTRENELLRNINLTPALPHRTVALLRRKDAYQSSAALAFTQLLDEMIDSALFDE</sequence>